<feature type="repeat" description="WD" evidence="9">
    <location>
        <begin position="233"/>
        <end position="255"/>
    </location>
</feature>
<dbReference type="InterPro" id="IPR019775">
    <property type="entry name" value="WD40_repeat_CS"/>
</dbReference>
<sequence length="491" mass="54336">MVIHPIPAALGLCAVLPDFLSPAECRAFIARAEGQGFHGAGSDYPPSYRNNERLVMDDAELADQMTQRLLARLPLPALARTDAEGVRWQADRVNERFRFCRYRENQAFHIHQDGVHHRGPDHRSQLTFMVYLTDGDEFEGGDTLFFDGGPDTTPRGEPHPPVRSSVRPQAGSLIVFDHRIWHAGAIVTRGVKHIMRSDLMFRAERVAVAADAPFSPPHQGYVWAMCALPGGQVASAGRDASIRIWDAQGRSVATLQGHEQSVLAMAMVDNQRLASVSRDRSLRIWDLSTRRCERRFTPHGAAILSVAVWQGLLITGGADGDLRITDLRRGECTTLDRAGCWQWALDVTADGLLASAGEDRIVRVHDLPNLQAREQLPIGAACRSVAFSRDGRQLAVGDIQGRITVWSRQSGRWQQAASWQAHQAAVRRVRHGDDGTFFSGGEDGWARCWSARQEATWQARHGNFVTDVLPASDSVLTCAYDGRIARHMPIA</sequence>
<evidence type="ECO:0000256" key="2">
    <source>
        <dbReference type="ARBA" id="ARBA00022574"/>
    </source>
</evidence>
<feature type="repeat" description="WD" evidence="9">
    <location>
        <begin position="255"/>
        <end position="295"/>
    </location>
</feature>
<dbReference type="InterPro" id="IPR001680">
    <property type="entry name" value="WD40_rpt"/>
</dbReference>
<feature type="domain" description="Fe2OG dioxygenase" evidence="10">
    <location>
        <begin position="92"/>
        <end position="217"/>
    </location>
</feature>
<evidence type="ECO:0000256" key="7">
    <source>
        <dbReference type="ARBA" id="ARBA00023002"/>
    </source>
</evidence>
<name>A0A3N7HYB6_9BURK</name>
<keyword evidence="2 9" id="KW-0853">WD repeat</keyword>
<dbReference type="GO" id="GO:0005506">
    <property type="term" value="F:iron ion binding"/>
    <property type="evidence" value="ECO:0007669"/>
    <property type="project" value="InterPro"/>
</dbReference>
<keyword evidence="8" id="KW-0408">Iron</keyword>
<dbReference type="InterPro" id="IPR044862">
    <property type="entry name" value="Pro_4_hyd_alph_FE2OG_OXY"/>
</dbReference>
<evidence type="ECO:0000256" key="5">
    <source>
        <dbReference type="ARBA" id="ARBA00022896"/>
    </source>
</evidence>
<keyword evidence="6" id="KW-0223">Dioxygenase</keyword>
<dbReference type="Proteomes" id="UP000267464">
    <property type="component" value="Unassembled WGS sequence"/>
</dbReference>
<evidence type="ECO:0000256" key="1">
    <source>
        <dbReference type="ARBA" id="ARBA00001961"/>
    </source>
</evidence>
<dbReference type="PANTHER" id="PTHR19848:SF8">
    <property type="entry name" value="F-BOX AND WD REPEAT DOMAIN CONTAINING 7"/>
    <property type="match status" value="1"/>
</dbReference>
<keyword evidence="12" id="KW-1185">Reference proteome</keyword>
<keyword evidence="4" id="KW-0677">Repeat</keyword>
<keyword evidence="7" id="KW-0560">Oxidoreductase</keyword>
<accession>A0A3N7HYB6</accession>
<dbReference type="OrthoDB" id="135039at2"/>
<dbReference type="PROSITE" id="PS50082">
    <property type="entry name" value="WD_REPEATS_2"/>
    <property type="match status" value="2"/>
</dbReference>
<dbReference type="SMART" id="SM00702">
    <property type="entry name" value="P4Hc"/>
    <property type="match status" value="1"/>
</dbReference>
<dbReference type="Gene3D" id="2.130.10.10">
    <property type="entry name" value="YVTN repeat-like/Quinoprotein amine dehydrogenase"/>
    <property type="match status" value="3"/>
</dbReference>
<comment type="cofactor">
    <cofactor evidence="1">
        <name>L-ascorbate</name>
        <dbReference type="ChEBI" id="CHEBI:38290"/>
    </cofactor>
</comment>
<dbReference type="PANTHER" id="PTHR19848">
    <property type="entry name" value="WD40 REPEAT PROTEIN"/>
    <property type="match status" value="1"/>
</dbReference>
<evidence type="ECO:0000256" key="8">
    <source>
        <dbReference type="ARBA" id="ARBA00023004"/>
    </source>
</evidence>
<evidence type="ECO:0000256" key="9">
    <source>
        <dbReference type="PROSITE-ProRule" id="PRU00221"/>
    </source>
</evidence>
<dbReference type="GO" id="GO:0031418">
    <property type="term" value="F:L-ascorbic acid binding"/>
    <property type="evidence" value="ECO:0007669"/>
    <property type="project" value="UniProtKB-KW"/>
</dbReference>
<dbReference type="InterPro" id="IPR005123">
    <property type="entry name" value="Oxoglu/Fe-dep_dioxygenase_dom"/>
</dbReference>
<dbReference type="GO" id="GO:0016705">
    <property type="term" value="F:oxidoreductase activity, acting on paired donors, with incorporation or reduction of molecular oxygen"/>
    <property type="evidence" value="ECO:0007669"/>
    <property type="project" value="InterPro"/>
</dbReference>
<dbReference type="Pfam" id="PF13640">
    <property type="entry name" value="2OG-FeII_Oxy_3"/>
    <property type="match status" value="1"/>
</dbReference>
<dbReference type="InterPro" id="IPR036322">
    <property type="entry name" value="WD40_repeat_dom_sf"/>
</dbReference>
<evidence type="ECO:0000256" key="6">
    <source>
        <dbReference type="ARBA" id="ARBA00022964"/>
    </source>
</evidence>
<gene>
    <name evidence="11" type="ORF">DZC73_03290</name>
</gene>
<proteinExistence type="predicted"/>
<dbReference type="SMART" id="SM00320">
    <property type="entry name" value="WD40"/>
    <property type="match status" value="6"/>
</dbReference>
<keyword evidence="3" id="KW-0479">Metal-binding</keyword>
<dbReference type="Pfam" id="PF00400">
    <property type="entry name" value="WD40"/>
    <property type="match status" value="4"/>
</dbReference>
<evidence type="ECO:0000256" key="3">
    <source>
        <dbReference type="ARBA" id="ARBA00022723"/>
    </source>
</evidence>
<evidence type="ECO:0000256" key="4">
    <source>
        <dbReference type="ARBA" id="ARBA00022737"/>
    </source>
</evidence>
<dbReference type="PROSITE" id="PS00678">
    <property type="entry name" value="WD_REPEATS_1"/>
    <property type="match status" value="1"/>
</dbReference>
<dbReference type="InterPro" id="IPR020472">
    <property type="entry name" value="WD40_PAC1"/>
</dbReference>
<evidence type="ECO:0000259" key="10">
    <source>
        <dbReference type="PROSITE" id="PS51471"/>
    </source>
</evidence>
<dbReference type="CDD" id="cd00200">
    <property type="entry name" value="WD40"/>
    <property type="match status" value="1"/>
</dbReference>
<dbReference type="PROSITE" id="PS51471">
    <property type="entry name" value="FE2OG_OXY"/>
    <property type="match status" value="1"/>
</dbReference>
<dbReference type="PROSITE" id="PS50294">
    <property type="entry name" value="WD_REPEATS_REGION"/>
    <property type="match status" value="1"/>
</dbReference>
<evidence type="ECO:0000313" key="11">
    <source>
        <dbReference type="EMBL" id="RQP26081.1"/>
    </source>
</evidence>
<keyword evidence="5" id="KW-0847">Vitamin C</keyword>
<dbReference type="InterPro" id="IPR015943">
    <property type="entry name" value="WD40/YVTN_repeat-like_dom_sf"/>
</dbReference>
<dbReference type="InterPro" id="IPR006620">
    <property type="entry name" value="Pro_4_hyd_alph"/>
</dbReference>
<protein>
    <submittedName>
        <fullName evidence="11">2OG-Fe(II) oxygenase</fullName>
    </submittedName>
</protein>
<dbReference type="RefSeq" id="WP_124538753.1">
    <property type="nucleotide sequence ID" value="NZ_QUSW01000001.1"/>
</dbReference>
<reference evidence="11 12" key="2">
    <citation type="submission" date="2018-12" db="EMBL/GenBank/DDBJ databases">
        <title>Rhizobacter gummiphilus sp. nov., a rubber-degrading bacterium isolated from the soil of a botanical garden in Japan.</title>
        <authorList>
            <person name="Shunsuke S.S."/>
        </authorList>
    </citation>
    <scope>NUCLEOTIDE SEQUENCE [LARGE SCALE GENOMIC DNA]</scope>
    <source>
        <strain evidence="11 12">S-16</strain>
    </source>
</reference>
<comment type="caution">
    <text evidence="11">The sequence shown here is derived from an EMBL/GenBank/DDBJ whole genome shotgun (WGS) entry which is preliminary data.</text>
</comment>
<evidence type="ECO:0000313" key="12">
    <source>
        <dbReference type="Proteomes" id="UP000267464"/>
    </source>
</evidence>
<dbReference type="GO" id="GO:0051213">
    <property type="term" value="F:dioxygenase activity"/>
    <property type="evidence" value="ECO:0007669"/>
    <property type="project" value="UniProtKB-KW"/>
</dbReference>
<dbReference type="AlphaFoldDB" id="A0A3N7HYB6"/>
<dbReference type="PRINTS" id="PR00320">
    <property type="entry name" value="GPROTEINBRPT"/>
</dbReference>
<dbReference type="SUPFAM" id="SSF50978">
    <property type="entry name" value="WD40 repeat-like"/>
    <property type="match status" value="1"/>
</dbReference>
<dbReference type="SUPFAM" id="SSF51197">
    <property type="entry name" value="Clavaminate synthase-like"/>
    <property type="match status" value="1"/>
</dbReference>
<organism evidence="11 12">
    <name type="scientific">Piscinibacter terrae</name>
    <dbReference type="NCBI Taxonomy" id="2496871"/>
    <lineage>
        <taxon>Bacteria</taxon>
        <taxon>Pseudomonadati</taxon>
        <taxon>Pseudomonadota</taxon>
        <taxon>Betaproteobacteria</taxon>
        <taxon>Burkholderiales</taxon>
        <taxon>Sphaerotilaceae</taxon>
        <taxon>Piscinibacter</taxon>
    </lineage>
</organism>
<dbReference type="EMBL" id="QUSW01000001">
    <property type="protein sequence ID" value="RQP26081.1"/>
    <property type="molecule type" value="Genomic_DNA"/>
</dbReference>
<reference evidence="11 12" key="1">
    <citation type="submission" date="2018-08" db="EMBL/GenBank/DDBJ databases">
        <authorList>
            <person name="Khan S.A."/>
            <person name="Jeon C.O."/>
            <person name="Chun B.H."/>
            <person name="Jeong S.E."/>
        </authorList>
    </citation>
    <scope>NUCLEOTIDE SEQUENCE [LARGE SCALE GENOMIC DNA]</scope>
    <source>
        <strain evidence="11 12">S-16</strain>
    </source>
</reference>
<dbReference type="Gene3D" id="2.60.120.620">
    <property type="entry name" value="q2cbj1_9rhob like domain"/>
    <property type="match status" value="1"/>
</dbReference>